<dbReference type="InterPro" id="IPR029058">
    <property type="entry name" value="AB_hydrolase_fold"/>
</dbReference>
<accession>A0A7I7L0W6</accession>
<dbReference type="GO" id="GO:0008374">
    <property type="term" value="F:O-acyltransferase activity"/>
    <property type="evidence" value="ECO:0007669"/>
    <property type="project" value="InterPro"/>
</dbReference>
<name>A0A7I7L0W6_9MYCO</name>
<gene>
    <name evidence="1" type="ORF">MCOO_37020</name>
</gene>
<protein>
    <recommendedName>
        <fullName evidence="3">Lecithin:cholesterol acyltransferase</fullName>
    </recommendedName>
</protein>
<dbReference type="InterPro" id="IPR003386">
    <property type="entry name" value="LACT/PDAT_acylTrfase"/>
</dbReference>
<sequence length="459" mass="49874">MADNDLIVVIPGITGSTLRFDGTEIWSSKPTTVLATLATFGKHIRKLKLPNDIGDRAPEDGVEAAELISTLRFIPGLWTPIHGYDKLVERLRATRVRASAGLQEFNDLNPVLFPYDWRLSNRHNARQLQMCAESALDRWRDCAPQNRDAKIIFVCHSMGGLIARWYISKEGGAPHTRKMITLGTPYRGAIKAMSVLVDGPMPKLGRFGEHLHETVLSFPSVHQLLPSYACVNHGDRELEYLVDQTTSVLPSTLCRDAARFYQELEDAESEDVGNLARRHAIVGAKQPTTASAALIGGRYVFSNLLGDSDVAGDGTVSAASGPKGVPLDDNSIRRIADKHGHLQCNNAALDEVESVVSSAPVIVKAVPAEDYSVTVPELLSVGDPVTATISSPAGRRSVLVTVRNEHGAVVEEVEKVLRQSAVEYRTAPLDPGAYSLEVREVADVASTTGVTSSFLVWPR</sequence>
<dbReference type="Pfam" id="PF02450">
    <property type="entry name" value="LCAT"/>
    <property type="match status" value="1"/>
</dbReference>
<keyword evidence="2" id="KW-1185">Reference proteome</keyword>
<evidence type="ECO:0000313" key="2">
    <source>
        <dbReference type="Proteomes" id="UP000465866"/>
    </source>
</evidence>
<dbReference type="PANTHER" id="PTHR11440">
    <property type="entry name" value="LECITHIN-CHOLESTEROL ACYLTRANSFERASE-RELATED"/>
    <property type="match status" value="1"/>
</dbReference>
<dbReference type="Gene3D" id="3.40.50.1820">
    <property type="entry name" value="alpha/beta hydrolase"/>
    <property type="match status" value="1"/>
</dbReference>
<dbReference type="Proteomes" id="UP000465866">
    <property type="component" value="Chromosome"/>
</dbReference>
<dbReference type="AlphaFoldDB" id="A0A7I7L0W6"/>
<dbReference type="RefSeq" id="WP_163778807.1">
    <property type="nucleotide sequence ID" value="NZ_AP022569.1"/>
</dbReference>
<reference evidence="1 2" key="1">
    <citation type="journal article" date="2019" name="Emerg. Microbes Infect.">
        <title>Comprehensive subspecies identification of 175 nontuberculous mycobacteria species based on 7547 genomic profiles.</title>
        <authorList>
            <person name="Matsumoto Y."/>
            <person name="Kinjo T."/>
            <person name="Motooka D."/>
            <person name="Nabeya D."/>
            <person name="Jung N."/>
            <person name="Uechi K."/>
            <person name="Horii T."/>
            <person name="Iida T."/>
            <person name="Fujita J."/>
            <person name="Nakamura S."/>
        </authorList>
    </citation>
    <scope>NUCLEOTIDE SEQUENCE [LARGE SCALE GENOMIC DNA]</scope>
    <source>
        <strain evidence="1 2">JCM 12404</strain>
    </source>
</reference>
<dbReference type="SUPFAM" id="SSF53474">
    <property type="entry name" value="alpha/beta-Hydrolases"/>
    <property type="match status" value="1"/>
</dbReference>
<organism evidence="1 2">
    <name type="scientific">Mycobacterium cookii</name>
    <dbReference type="NCBI Taxonomy" id="1775"/>
    <lineage>
        <taxon>Bacteria</taxon>
        <taxon>Bacillati</taxon>
        <taxon>Actinomycetota</taxon>
        <taxon>Actinomycetes</taxon>
        <taxon>Mycobacteriales</taxon>
        <taxon>Mycobacteriaceae</taxon>
        <taxon>Mycobacterium</taxon>
    </lineage>
</organism>
<dbReference type="EMBL" id="AP022569">
    <property type="protein sequence ID" value="BBX47687.1"/>
    <property type="molecule type" value="Genomic_DNA"/>
</dbReference>
<evidence type="ECO:0000313" key="1">
    <source>
        <dbReference type="EMBL" id="BBX47687.1"/>
    </source>
</evidence>
<dbReference type="KEGG" id="mcoo:MCOO_37020"/>
<dbReference type="GO" id="GO:0006629">
    <property type="term" value="P:lipid metabolic process"/>
    <property type="evidence" value="ECO:0007669"/>
    <property type="project" value="InterPro"/>
</dbReference>
<proteinExistence type="predicted"/>
<evidence type="ECO:0008006" key="3">
    <source>
        <dbReference type="Google" id="ProtNLM"/>
    </source>
</evidence>